<proteinExistence type="predicted"/>
<dbReference type="Pfam" id="PF01494">
    <property type="entry name" value="FAD_binding_3"/>
    <property type="match status" value="1"/>
</dbReference>
<gene>
    <name evidence="2" type="ORF">HALOF300_00067</name>
</gene>
<evidence type="ECO:0000313" key="3">
    <source>
        <dbReference type="Proteomes" id="UP000419743"/>
    </source>
</evidence>
<feature type="domain" description="FAD-binding" evidence="1">
    <location>
        <begin position="2"/>
        <end position="308"/>
    </location>
</feature>
<dbReference type="InterPro" id="IPR036188">
    <property type="entry name" value="FAD/NAD-bd_sf"/>
</dbReference>
<reference evidence="2 3" key="1">
    <citation type="submission" date="2019-11" db="EMBL/GenBank/DDBJ databases">
        <authorList>
            <person name="Criscuolo A."/>
        </authorList>
    </citation>
    <scope>NUCLEOTIDE SEQUENCE [LARGE SCALE GENOMIC DNA]</scope>
    <source>
        <strain evidence="2">CIP111667</strain>
    </source>
</reference>
<keyword evidence="2" id="KW-0503">Monooxygenase</keyword>
<keyword evidence="2" id="KW-0560">Oxidoreductase</keyword>
<dbReference type="AlphaFoldDB" id="A0A7M4DD78"/>
<evidence type="ECO:0000259" key="1">
    <source>
        <dbReference type="Pfam" id="PF01494"/>
    </source>
</evidence>
<evidence type="ECO:0000313" key="2">
    <source>
        <dbReference type="EMBL" id="VZO34797.1"/>
    </source>
</evidence>
<dbReference type="SUPFAM" id="SSF51905">
    <property type="entry name" value="FAD/NAD(P)-binding domain"/>
    <property type="match status" value="1"/>
</dbReference>
<organism evidence="2 3">
    <name type="scientific">Occultella aeris</name>
    <dbReference type="NCBI Taxonomy" id="2761496"/>
    <lineage>
        <taxon>Bacteria</taxon>
        <taxon>Bacillati</taxon>
        <taxon>Actinomycetota</taxon>
        <taxon>Actinomycetes</taxon>
        <taxon>Micrococcales</taxon>
        <taxon>Ruaniaceae</taxon>
        <taxon>Occultella</taxon>
    </lineage>
</organism>
<sequence length="391" mass="41814">MTTILISGAGIAGLTLAHWLRRHGMAPTLVERSPSPRDGGYKVDIRGAALDVVERMGLLDDVRAHSTDIGRGTIVDAAGRSVASMDGDTFGGRDHDDVELRRGDLTQLLRGAAAGVECRWGDSVVALAEAGDGVEVVFARGDTRRFDYVIGADGVHSATRTLVFDEPDAFHDLGYRVAVVAVPNDLGLDREEVTYVAPGRTALVYSTAQSTKATAMFLFADDRPIPADPKRLVREVYADQGWELPRLLGHVERADEVYLDALAQVHLARWSVGRVGLVGDAAYCASTASGQGTSMAIVGGYVLAGELATGGGLAGYERAMREFARRNQALASPNLSRMVLGSVRQVRTALTMLSVLGRLPGRDRLAALAIRPIHRAANAIELRDYASEVAR</sequence>
<accession>A0A7M4DD78</accession>
<dbReference type="GO" id="GO:0071949">
    <property type="term" value="F:FAD binding"/>
    <property type="evidence" value="ECO:0007669"/>
    <property type="project" value="InterPro"/>
</dbReference>
<dbReference type="InterPro" id="IPR002938">
    <property type="entry name" value="FAD-bd"/>
</dbReference>
<dbReference type="EMBL" id="CACRYJ010000004">
    <property type="protein sequence ID" value="VZO34797.1"/>
    <property type="molecule type" value="Genomic_DNA"/>
</dbReference>
<keyword evidence="3" id="KW-1185">Reference proteome</keyword>
<dbReference type="Gene3D" id="3.30.9.10">
    <property type="entry name" value="D-Amino Acid Oxidase, subunit A, domain 2"/>
    <property type="match status" value="1"/>
</dbReference>
<dbReference type="RefSeq" id="WP_156738665.1">
    <property type="nucleotide sequence ID" value="NZ_CACRYJ010000004.1"/>
</dbReference>
<dbReference type="Proteomes" id="UP000419743">
    <property type="component" value="Unassembled WGS sequence"/>
</dbReference>
<dbReference type="InterPro" id="IPR051704">
    <property type="entry name" value="FAD_aromatic-hydroxylase"/>
</dbReference>
<dbReference type="Gene3D" id="3.50.50.60">
    <property type="entry name" value="FAD/NAD(P)-binding domain"/>
    <property type="match status" value="1"/>
</dbReference>
<dbReference type="PANTHER" id="PTHR46865">
    <property type="entry name" value="OXIDOREDUCTASE-RELATED"/>
    <property type="match status" value="1"/>
</dbReference>
<dbReference type="PRINTS" id="PR00420">
    <property type="entry name" value="RNGMNOXGNASE"/>
</dbReference>
<dbReference type="GO" id="GO:0043731">
    <property type="term" value="F:6-hydroxynicotinate 3-monooxygenase activity"/>
    <property type="evidence" value="ECO:0007669"/>
    <property type="project" value="UniProtKB-EC"/>
</dbReference>
<comment type="caution">
    <text evidence="2">The sequence shown here is derived from an EMBL/GenBank/DDBJ whole genome shotgun (WGS) entry which is preliminary data.</text>
</comment>
<protein>
    <submittedName>
        <fullName evidence="2">6-hydroxynicotinate 3-monooxygenase</fullName>
        <ecNumber evidence="2">1.14.13.114</ecNumber>
    </submittedName>
</protein>
<dbReference type="EC" id="1.14.13.114" evidence="2"/>
<name>A0A7M4DD78_9MICO</name>
<dbReference type="PANTHER" id="PTHR46865:SF2">
    <property type="entry name" value="MONOOXYGENASE"/>
    <property type="match status" value="1"/>
</dbReference>